<keyword evidence="2" id="KW-0430">Lectin</keyword>
<dbReference type="PANTHER" id="PTHR46938">
    <property type="entry name" value="DISCOIDIN-1 SUBUNIT A-RELATED-RELATED"/>
    <property type="match status" value="1"/>
</dbReference>
<accession>A0A3N4UDB2</accession>
<dbReference type="Proteomes" id="UP000269689">
    <property type="component" value="Unassembled WGS sequence"/>
</dbReference>
<protein>
    <submittedName>
        <fullName evidence="2">H-type lectin domain-containing protein</fullName>
    </submittedName>
</protein>
<gene>
    <name evidence="2" type="ORF">EDD53_2127</name>
</gene>
<proteinExistence type="predicted"/>
<dbReference type="GO" id="GO:0098636">
    <property type="term" value="C:protein complex involved in cell adhesion"/>
    <property type="evidence" value="ECO:0007669"/>
    <property type="project" value="TreeGrafter"/>
</dbReference>
<feature type="domain" description="H-type lectin" evidence="1">
    <location>
        <begin position="40"/>
        <end position="103"/>
    </location>
</feature>
<organism evidence="2 3">
    <name type="scientific">Pacificibacter maritimus</name>
    <dbReference type="NCBI Taxonomy" id="762213"/>
    <lineage>
        <taxon>Bacteria</taxon>
        <taxon>Pseudomonadati</taxon>
        <taxon>Pseudomonadota</taxon>
        <taxon>Alphaproteobacteria</taxon>
        <taxon>Rhodobacterales</taxon>
        <taxon>Roseobacteraceae</taxon>
        <taxon>Pacificibacter</taxon>
    </lineage>
</organism>
<dbReference type="Gene3D" id="2.60.40.2080">
    <property type="match status" value="1"/>
</dbReference>
<reference evidence="2 3" key="1">
    <citation type="submission" date="2018-11" db="EMBL/GenBank/DDBJ databases">
        <title>Genomic Encyclopedia of Type Strains, Phase IV (KMG-IV): sequencing the most valuable type-strain genomes for metagenomic binning, comparative biology and taxonomic classification.</title>
        <authorList>
            <person name="Goeker M."/>
        </authorList>
    </citation>
    <scope>NUCLEOTIDE SEQUENCE [LARGE SCALE GENOMIC DNA]</scope>
    <source>
        <strain evidence="2 3">DSM 104731</strain>
    </source>
</reference>
<evidence type="ECO:0000259" key="1">
    <source>
        <dbReference type="Pfam" id="PF09458"/>
    </source>
</evidence>
<dbReference type="GO" id="GO:0009986">
    <property type="term" value="C:cell surface"/>
    <property type="evidence" value="ECO:0007669"/>
    <property type="project" value="TreeGrafter"/>
</dbReference>
<dbReference type="InterPro" id="IPR019019">
    <property type="entry name" value="H-type_lectin_domain"/>
</dbReference>
<dbReference type="InterPro" id="IPR052487">
    <property type="entry name" value="Galactose-binding_lectin"/>
</dbReference>
<dbReference type="GO" id="GO:0030247">
    <property type="term" value="F:polysaccharide binding"/>
    <property type="evidence" value="ECO:0007669"/>
    <property type="project" value="TreeGrafter"/>
</dbReference>
<dbReference type="OrthoDB" id="7658568at2"/>
<dbReference type="GO" id="GO:0046871">
    <property type="term" value="F:N-acetylgalactosamine binding"/>
    <property type="evidence" value="ECO:0007669"/>
    <property type="project" value="TreeGrafter"/>
</dbReference>
<evidence type="ECO:0000313" key="2">
    <source>
        <dbReference type="EMBL" id="RPE66425.1"/>
    </source>
</evidence>
<dbReference type="EMBL" id="RKQK01000003">
    <property type="protein sequence ID" value="RPE66425.1"/>
    <property type="molecule type" value="Genomic_DNA"/>
</dbReference>
<dbReference type="InterPro" id="IPR037221">
    <property type="entry name" value="H-type_lectin_dom_sf"/>
</dbReference>
<dbReference type="AlphaFoldDB" id="A0A3N4UDB2"/>
<comment type="caution">
    <text evidence="2">The sequence shown here is derived from an EMBL/GenBank/DDBJ whole genome shotgun (WGS) entry which is preliminary data.</text>
</comment>
<dbReference type="GO" id="GO:0045335">
    <property type="term" value="C:phagocytic vesicle"/>
    <property type="evidence" value="ECO:0007669"/>
    <property type="project" value="TreeGrafter"/>
</dbReference>
<name>A0A3N4UDB2_9RHOB</name>
<dbReference type="SUPFAM" id="SSF141086">
    <property type="entry name" value="Agglutinin HPA-like"/>
    <property type="match status" value="1"/>
</dbReference>
<dbReference type="Pfam" id="PF09458">
    <property type="entry name" value="H_lectin"/>
    <property type="match status" value="1"/>
</dbReference>
<dbReference type="GO" id="GO:0070492">
    <property type="term" value="F:oligosaccharide binding"/>
    <property type="evidence" value="ECO:0007669"/>
    <property type="project" value="TreeGrafter"/>
</dbReference>
<sequence length="115" mass="13159">MQKIDTHRLGIEQDSLLLFSDFQDGGAMWTGKGPRELRRVIEFDEPFLRAPAVTVGLSMLDIDQASNHRVDICAEMVNEEGFVIVFRTWGDTRVARVRADWMALGPVRHDDDWDV</sequence>
<evidence type="ECO:0000313" key="3">
    <source>
        <dbReference type="Proteomes" id="UP000269689"/>
    </source>
</evidence>
<dbReference type="RefSeq" id="WP_123793173.1">
    <property type="nucleotide sequence ID" value="NZ_RKQK01000003.1"/>
</dbReference>
<keyword evidence="3" id="KW-1185">Reference proteome</keyword>
<dbReference type="GO" id="GO:0098609">
    <property type="term" value="P:cell-cell adhesion"/>
    <property type="evidence" value="ECO:0007669"/>
    <property type="project" value="TreeGrafter"/>
</dbReference>